<evidence type="ECO:0000256" key="10">
    <source>
        <dbReference type="PROSITE-ProRule" id="PRU01360"/>
    </source>
</evidence>
<evidence type="ECO:0000259" key="13">
    <source>
        <dbReference type="Pfam" id="PF07715"/>
    </source>
</evidence>
<keyword evidence="14" id="KW-0675">Receptor</keyword>
<evidence type="ECO:0000256" key="9">
    <source>
        <dbReference type="ARBA" id="ARBA00023237"/>
    </source>
</evidence>
<keyword evidence="6" id="KW-0406">Ion transport</keyword>
<sequence length="628" mass="70471">MITILSCSTLAQAVNIYRFDEVIVTAPSTTQMSDESLASVTVISRKDIECSQATSVTELLINVPGIQISRYGGPGSLTSALIRGASACQTLVIVDGQRLNSATSGIPEFQYLQPDQIDRIEVVRGSKSSLYGADAIGGVIQIFTRKGIGKSQLTVKTSMGSLHTCEQGINYSGRNNSIHYNLGANLYETAGYDVTNDNYPVNLGVNLDNKAYRNKFITGKASCRLKSDTDIEVSFYNQTGKTEYGGYTIDPNNFIKTYPYSAYTLFERSALNISSVIPVNTIWLSRIDAGYLKDQNKQLGKNYHPSAPHIPSFYETKRISSLWQNDIAWGSNQQLTTGIDYYRDIVASSNTYNNPKTGDQKNSRYNAAIFIQNQTQLNLSTIQFGLRRDKNESYGFQTTGNITWMVHLPKDLRLAASYSTAYRPPSFNELYYPDSTFSSGNSNLKPENSKTRELELKGLYSHGKWSLSLFQNTIDDLINWTADTSGKFKPTNVDKARIYGLETSMSTIFKQWRITISGTLLDPKDTTRNTVLQRRAKQYMVANVDYNVNKLCWGGSFRAQGRCYDDANNNVRLAGFAIIDMRVSYKIHKEFTTQLKIINLFDKKYQTAWGYNGEPKGFFITLIWQPVI</sequence>
<gene>
    <name evidence="14" type="ORF">QS748_10175</name>
</gene>
<dbReference type="PROSITE" id="PS52016">
    <property type="entry name" value="TONB_DEPENDENT_REC_3"/>
    <property type="match status" value="1"/>
</dbReference>
<dbReference type="SUPFAM" id="SSF56935">
    <property type="entry name" value="Porins"/>
    <property type="match status" value="1"/>
</dbReference>
<evidence type="ECO:0000256" key="4">
    <source>
        <dbReference type="ARBA" id="ARBA00022692"/>
    </source>
</evidence>
<evidence type="ECO:0000256" key="2">
    <source>
        <dbReference type="ARBA" id="ARBA00022448"/>
    </source>
</evidence>
<keyword evidence="4 10" id="KW-0812">Transmembrane</keyword>
<name>A0AA90NMH9_9GAMM</name>
<keyword evidence="5" id="KW-0732">Signal</keyword>
<feature type="domain" description="TonB-dependent receptor-like beta-barrel" evidence="12">
    <location>
        <begin position="181"/>
        <end position="600"/>
    </location>
</feature>
<keyword evidence="9 10" id="KW-0998">Cell outer membrane</keyword>
<dbReference type="EMBL" id="JASXSV010000015">
    <property type="protein sequence ID" value="MDP0589523.1"/>
    <property type="molecule type" value="Genomic_DNA"/>
</dbReference>
<dbReference type="Gene3D" id="2.170.130.10">
    <property type="entry name" value="TonB-dependent receptor, plug domain"/>
    <property type="match status" value="1"/>
</dbReference>
<keyword evidence="7 11" id="KW-0798">TonB box</keyword>
<evidence type="ECO:0000256" key="1">
    <source>
        <dbReference type="ARBA" id="ARBA00004571"/>
    </source>
</evidence>
<dbReference type="Pfam" id="PF00593">
    <property type="entry name" value="TonB_dep_Rec_b-barrel"/>
    <property type="match status" value="1"/>
</dbReference>
<accession>A0AA90NMH9</accession>
<dbReference type="AlphaFoldDB" id="A0AA90NMH9"/>
<dbReference type="Gene3D" id="2.40.170.20">
    <property type="entry name" value="TonB-dependent receptor, beta-barrel domain"/>
    <property type="match status" value="1"/>
</dbReference>
<comment type="caution">
    <text evidence="14">The sequence shown here is derived from an EMBL/GenBank/DDBJ whole genome shotgun (WGS) entry which is preliminary data.</text>
</comment>
<keyword evidence="15" id="KW-1185">Reference proteome</keyword>
<dbReference type="GO" id="GO:0006811">
    <property type="term" value="P:monoatomic ion transport"/>
    <property type="evidence" value="ECO:0007669"/>
    <property type="project" value="UniProtKB-KW"/>
</dbReference>
<dbReference type="InterPro" id="IPR000531">
    <property type="entry name" value="Beta-barrel_TonB"/>
</dbReference>
<keyword evidence="3 10" id="KW-1134">Transmembrane beta strand</keyword>
<dbReference type="PANTHER" id="PTHR30069">
    <property type="entry name" value="TONB-DEPENDENT OUTER MEMBRANE RECEPTOR"/>
    <property type="match status" value="1"/>
</dbReference>
<evidence type="ECO:0000256" key="8">
    <source>
        <dbReference type="ARBA" id="ARBA00023136"/>
    </source>
</evidence>
<keyword evidence="8 10" id="KW-0472">Membrane</keyword>
<evidence type="ECO:0000256" key="6">
    <source>
        <dbReference type="ARBA" id="ARBA00023065"/>
    </source>
</evidence>
<evidence type="ECO:0000256" key="7">
    <source>
        <dbReference type="ARBA" id="ARBA00023077"/>
    </source>
</evidence>
<dbReference type="GO" id="GO:0015889">
    <property type="term" value="P:cobalamin transport"/>
    <property type="evidence" value="ECO:0007669"/>
    <property type="project" value="TreeGrafter"/>
</dbReference>
<dbReference type="PANTHER" id="PTHR30069:SF53">
    <property type="entry name" value="COLICIN I RECEPTOR-RELATED"/>
    <property type="match status" value="1"/>
</dbReference>
<dbReference type="CDD" id="cd01347">
    <property type="entry name" value="ligand_gated_channel"/>
    <property type="match status" value="1"/>
</dbReference>
<organism evidence="14 15">
    <name type="scientific">Candidatus Endonucleibacter bathymodioli</name>
    <dbReference type="NCBI Taxonomy" id="539814"/>
    <lineage>
        <taxon>Bacteria</taxon>
        <taxon>Pseudomonadati</taxon>
        <taxon>Pseudomonadota</taxon>
        <taxon>Gammaproteobacteria</taxon>
        <taxon>Oceanospirillales</taxon>
        <taxon>Endozoicomonadaceae</taxon>
        <taxon>Candidatus Endonucleibacter</taxon>
    </lineage>
</organism>
<comment type="similarity">
    <text evidence="10 11">Belongs to the TonB-dependent receptor family.</text>
</comment>
<comment type="subcellular location">
    <subcellularLocation>
        <location evidence="1 10">Cell outer membrane</location>
        <topology evidence="1 10">Multi-pass membrane protein</topology>
    </subcellularLocation>
</comment>
<keyword evidence="2 10" id="KW-0813">Transport</keyword>
<evidence type="ECO:0000256" key="11">
    <source>
        <dbReference type="RuleBase" id="RU003357"/>
    </source>
</evidence>
<evidence type="ECO:0000256" key="5">
    <source>
        <dbReference type="ARBA" id="ARBA00022729"/>
    </source>
</evidence>
<evidence type="ECO:0000313" key="15">
    <source>
        <dbReference type="Proteomes" id="UP001178148"/>
    </source>
</evidence>
<dbReference type="InterPro" id="IPR039426">
    <property type="entry name" value="TonB-dep_rcpt-like"/>
</dbReference>
<protein>
    <submittedName>
        <fullName evidence="14">TonB-dependent receptor</fullName>
    </submittedName>
</protein>
<evidence type="ECO:0000256" key="3">
    <source>
        <dbReference type="ARBA" id="ARBA00022452"/>
    </source>
</evidence>
<dbReference type="Proteomes" id="UP001178148">
    <property type="component" value="Unassembled WGS sequence"/>
</dbReference>
<feature type="domain" description="TonB-dependent receptor plug" evidence="13">
    <location>
        <begin position="35"/>
        <end position="139"/>
    </location>
</feature>
<evidence type="ECO:0000259" key="12">
    <source>
        <dbReference type="Pfam" id="PF00593"/>
    </source>
</evidence>
<proteinExistence type="inferred from homology"/>
<dbReference type="GO" id="GO:0009279">
    <property type="term" value="C:cell outer membrane"/>
    <property type="evidence" value="ECO:0007669"/>
    <property type="project" value="UniProtKB-SubCell"/>
</dbReference>
<dbReference type="InterPro" id="IPR036942">
    <property type="entry name" value="Beta-barrel_TonB_sf"/>
</dbReference>
<dbReference type="InterPro" id="IPR037066">
    <property type="entry name" value="Plug_dom_sf"/>
</dbReference>
<evidence type="ECO:0000313" key="14">
    <source>
        <dbReference type="EMBL" id="MDP0589523.1"/>
    </source>
</evidence>
<reference evidence="14 15" key="1">
    <citation type="journal article" date="2023" name="bioRxiv">
        <title>An intranuclear bacterial parasite of deep-sea mussels expresses apoptosis inhibitors acquired from its host.</title>
        <authorList>
            <person name="Gonzalez Porras M.A."/>
            <person name="Assie A."/>
            <person name="Tietjen M."/>
            <person name="Violette M."/>
            <person name="Kleiner M."/>
            <person name="Gruber-Vodicka H."/>
            <person name="Dubilier N."/>
            <person name="Leisch N."/>
        </authorList>
    </citation>
    <scope>NUCLEOTIDE SEQUENCE [LARGE SCALE GENOMIC DNA]</scope>
    <source>
        <strain evidence="14">IAP13</strain>
    </source>
</reference>
<dbReference type="Pfam" id="PF07715">
    <property type="entry name" value="Plug"/>
    <property type="match status" value="1"/>
</dbReference>
<dbReference type="InterPro" id="IPR012910">
    <property type="entry name" value="Plug_dom"/>
</dbReference>